<dbReference type="EMBL" id="NBXB01000041">
    <property type="protein sequence ID" value="RFA12420.1"/>
    <property type="molecule type" value="Genomic_DNA"/>
</dbReference>
<dbReference type="RefSeq" id="WP_116412516.1">
    <property type="nucleotide sequence ID" value="NZ_NBXB01000041.1"/>
</dbReference>
<evidence type="ECO:0000313" key="1">
    <source>
        <dbReference type="EMBL" id="RFA12420.1"/>
    </source>
</evidence>
<dbReference type="OrthoDB" id="9769541at2"/>
<dbReference type="AlphaFoldDB" id="A0A3E0VS82"/>
<dbReference type="Proteomes" id="UP000256541">
    <property type="component" value="Unassembled WGS sequence"/>
</dbReference>
<reference evidence="1 2" key="1">
    <citation type="submission" date="2017-04" db="EMBL/GenBank/DDBJ databases">
        <title>Comparative genome analysis of Subtercola boreus.</title>
        <authorList>
            <person name="Cho Y.-J."/>
            <person name="Cho A."/>
            <person name="Kim O.-S."/>
            <person name="Lee J.-I."/>
        </authorList>
    </citation>
    <scope>NUCLEOTIDE SEQUENCE [LARGE SCALE GENOMIC DNA]</scope>
    <source>
        <strain evidence="1 2">P27479</strain>
    </source>
</reference>
<gene>
    <name evidence="1" type="ORF">B7R22_14900</name>
</gene>
<comment type="caution">
    <text evidence="1">The sequence shown here is derived from an EMBL/GenBank/DDBJ whole genome shotgun (WGS) entry which is preliminary data.</text>
</comment>
<sequence>MYDTSVDGIADALTPVSIPDAVAAVNGRLTEAVGVARGHDELIAEGKTRHAEAMEQAGDARKAGEE</sequence>
<accession>A0A3E0VS82</accession>
<proteinExistence type="predicted"/>
<organism evidence="1 2">
    <name type="scientific">Subtercola boreus</name>
    <dbReference type="NCBI Taxonomy" id="120213"/>
    <lineage>
        <taxon>Bacteria</taxon>
        <taxon>Bacillati</taxon>
        <taxon>Actinomycetota</taxon>
        <taxon>Actinomycetes</taxon>
        <taxon>Micrococcales</taxon>
        <taxon>Microbacteriaceae</taxon>
        <taxon>Subtercola</taxon>
    </lineage>
</organism>
<evidence type="ECO:0000313" key="2">
    <source>
        <dbReference type="Proteomes" id="UP000256541"/>
    </source>
</evidence>
<protein>
    <submittedName>
        <fullName evidence="1">Uncharacterized protein</fullName>
    </submittedName>
</protein>
<name>A0A3E0VS82_9MICO</name>